<dbReference type="InterPro" id="IPR016186">
    <property type="entry name" value="C-type_lectin-like/link_sf"/>
</dbReference>
<sequence length="282" mass="32293">MADEIGRMSPDVQSCSTGYRPVLASEDPAQSRPSRCLSWTLLLLLVVDVCLLISALVYLSGLPGEQLNLKKQISDLTNTAEASYSNATEQHNETRTRRRAMDSNMQCSFCVYVAKTPVCSTGLQNATEVYKMYIRDFCSKKAHEKVDTCSPCPLDWRRTGRSCYMFSDQQKTWTDSQSFCQSKQSTLLIINNAEEQKDIISKKSSSQSYWIGLSDRVKEGDFRWVDNTSITTTEQFWEEQQPDDWHSNEDCIHLSNDGLWNDASCDIQSYFICEKETRMIFF</sequence>
<dbReference type="Proteomes" id="UP001369086">
    <property type="component" value="Unassembled WGS sequence"/>
</dbReference>
<proteinExistence type="predicted"/>
<feature type="transmembrane region" description="Helical" evidence="3">
    <location>
        <begin position="37"/>
        <end position="61"/>
    </location>
</feature>
<protein>
    <submittedName>
        <fullName evidence="5">CD209 antigen-like protein E</fullName>
    </submittedName>
</protein>
<dbReference type="CDD" id="cd03590">
    <property type="entry name" value="CLECT_DC-SIGN_like"/>
    <property type="match status" value="1"/>
</dbReference>
<organism evidence="5 6">
    <name type="scientific">Huso huso</name>
    <name type="common">Beluga</name>
    <name type="synonym">Acipenser huso</name>
    <dbReference type="NCBI Taxonomy" id="61971"/>
    <lineage>
        <taxon>Eukaryota</taxon>
        <taxon>Metazoa</taxon>
        <taxon>Chordata</taxon>
        <taxon>Craniata</taxon>
        <taxon>Vertebrata</taxon>
        <taxon>Euteleostomi</taxon>
        <taxon>Actinopterygii</taxon>
        <taxon>Chondrostei</taxon>
        <taxon>Acipenseriformes</taxon>
        <taxon>Acipenseridae</taxon>
        <taxon>Huso</taxon>
    </lineage>
</organism>
<dbReference type="SMART" id="SM00034">
    <property type="entry name" value="CLECT"/>
    <property type="match status" value="1"/>
</dbReference>
<feature type="domain" description="C-type lectin" evidence="4">
    <location>
        <begin position="159"/>
        <end position="274"/>
    </location>
</feature>
<dbReference type="PANTHER" id="PTHR22803">
    <property type="entry name" value="MANNOSE, PHOSPHOLIPASE, LECTIN RECEPTOR RELATED"/>
    <property type="match status" value="1"/>
</dbReference>
<dbReference type="SUPFAM" id="SSF56436">
    <property type="entry name" value="C-type lectin-like"/>
    <property type="match status" value="1"/>
</dbReference>
<evidence type="ECO:0000256" key="2">
    <source>
        <dbReference type="ARBA" id="ARBA00023157"/>
    </source>
</evidence>
<dbReference type="Gene3D" id="3.10.100.10">
    <property type="entry name" value="Mannose-Binding Protein A, subunit A"/>
    <property type="match status" value="1"/>
</dbReference>
<evidence type="ECO:0000256" key="1">
    <source>
        <dbReference type="ARBA" id="ARBA00022734"/>
    </source>
</evidence>
<evidence type="ECO:0000313" key="5">
    <source>
        <dbReference type="EMBL" id="KAK6468951.1"/>
    </source>
</evidence>
<evidence type="ECO:0000256" key="3">
    <source>
        <dbReference type="SAM" id="Phobius"/>
    </source>
</evidence>
<dbReference type="InterPro" id="IPR018378">
    <property type="entry name" value="C-type_lectin_CS"/>
</dbReference>
<keyword evidence="3" id="KW-1133">Transmembrane helix</keyword>
<accession>A0ABR0Y956</accession>
<keyword evidence="3" id="KW-0472">Membrane</keyword>
<dbReference type="EMBL" id="JAHFZB010000041">
    <property type="protein sequence ID" value="KAK6468951.1"/>
    <property type="molecule type" value="Genomic_DNA"/>
</dbReference>
<reference evidence="5 6" key="1">
    <citation type="submission" date="2021-05" db="EMBL/GenBank/DDBJ databases">
        <authorList>
            <person name="Zahm M."/>
            <person name="Klopp C."/>
            <person name="Cabau C."/>
            <person name="Kuhl H."/>
            <person name="Suciu R."/>
            <person name="Ciorpac M."/>
            <person name="Holostenco D."/>
            <person name="Gessner J."/>
            <person name="Wuertz S."/>
            <person name="Hohne C."/>
            <person name="Stock M."/>
            <person name="Gislard M."/>
            <person name="Lluch J."/>
            <person name="Milhes M."/>
            <person name="Lampietro C."/>
            <person name="Lopez Roques C."/>
            <person name="Donnadieu C."/>
            <person name="Du K."/>
            <person name="Schartl M."/>
            <person name="Guiguen Y."/>
        </authorList>
    </citation>
    <scope>NUCLEOTIDE SEQUENCE [LARGE SCALE GENOMIC DNA]</scope>
    <source>
        <strain evidence="5">Hh-F2</strain>
        <tissue evidence="5">Blood</tissue>
    </source>
</reference>
<dbReference type="PROSITE" id="PS00615">
    <property type="entry name" value="C_TYPE_LECTIN_1"/>
    <property type="match status" value="1"/>
</dbReference>
<evidence type="ECO:0000313" key="6">
    <source>
        <dbReference type="Proteomes" id="UP001369086"/>
    </source>
</evidence>
<dbReference type="InterPro" id="IPR001304">
    <property type="entry name" value="C-type_lectin-like"/>
</dbReference>
<dbReference type="InterPro" id="IPR033989">
    <property type="entry name" value="CD209-like_CTLD"/>
</dbReference>
<keyword evidence="3" id="KW-0812">Transmembrane</keyword>
<name>A0ABR0Y956_HUSHU</name>
<keyword evidence="6" id="KW-1185">Reference proteome</keyword>
<comment type="caution">
    <text evidence="5">The sequence shown here is derived from an EMBL/GenBank/DDBJ whole genome shotgun (WGS) entry which is preliminary data.</text>
</comment>
<gene>
    <name evidence="5" type="ORF">HHUSO_G32837</name>
</gene>
<dbReference type="PROSITE" id="PS50041">
    <property type="entry name" value="C_TYPE_LECTIN_2"/>
    <property type="match status" value="1"/>
</dbReference>
<dbReference type="InterPro" id="IPR050111">
    <property type="entry name" value="C-type_lectin/snaclec_domain"/>
</dbReference>
<dbReference type="InterPro" id="IPR016187">
    <property type="entry name" value="CTDL_fold"/>
</dbReference>
<evidence type="ECO:0000259" key="4">
    <source>
        <dbReference type="PROSITE" id="PS50041"/>
    </source>
</evidence>
<keyword evidence="1" id="KW-0430">Lectin</keyword>
<dbReference type="Pfam" id="PF00059">
    <property type="entry name" value="Lectin_C"/>
    <property type="match status" value="1"/>
</dbReference>
<keyword evidence="2" id="KW-1015">Disulfide bond</keyword>